<dbReference type="SUPFAM" id="SSF55811">
    <property type="entry name" value="Nudix"/>
    <property type="match status" value="1"/>
</dbReference>
<dbReference type="Gene3D" id="3.90.79.10">
    <property type="entry name" value="Nucleoside Triphosphate Pyrophosphohydrolase"/>
    <property type="match status" value="1"/>
</dbReference>
<dbReference type="EC" id="3.6.1.55" evidence="12"/>
<organism evidence="19 21">
    <name type="scientific">Uruburuella suis</name>
    <dbReference type="NCBI Taxonomy" id="252130"/>
    <lineage>
        <taxon>Bacteria</taxon>
        <taxon>Pseudomonadati</taxon>
        <taxon>Pseudomonadota</taxon>
        <taxon>Betaproteobacteria</taxon>
        <taxon>Neisseriales</taxon>
        <taxon>Neisseriaceae</taxon>
        <taxon>Uruburuella</taxon>
    </lineage>
</organism>
<gene>
    <name evidence="18" type="ORF">EV680_11453</name>
    <name evidence="19" type="ORF">LVJ78_09725</name>
</gene>
<dbReference type="PANTHER" id="PTHR47707:SF1">
    <property type="entry name" value="NUDIX HYDROLASE FAMILY PROTEIN"/>
    <property type="match status" value="1"/>
</dbReference>
<keyword evidence="9" id="KW-0234">DNA repair</keyword>
<accession>A0AAE9GS35</accession>
<dbReference type="EMBL" id="SLXE01000014">
    <property type="protein sequence ID" value="TCP06062.1"/>
    <property type="molecule type" value="Genomic_DNA"/>
</dbReference>
<dbReference type="InterPro" id="IPR047127">
    <property type="entry name" value="MutT-like"/>
</dbReference>
<keyword evidence="7" id="KW-0378">Hydrolase</keyword>
<dbReference type="GO" id="GO:0035539">
    <property type="term" value="F:8-oxo-7,8-dihydrodeoxyguanosine triphosphate pyrophosphatase activity"/>
    <property type="evidence" value="ECO:0007669"/>
    <property type="project" value="UniProtKB-EC"/>
</dbReference>
<dbReference type="Proteomes" id="UP000294721">
    <property type="component" value="Unassembled WGS sequence"/>
</dbReference>
<keyword evidence="8" id="KW-0460">Magnesium</keyword>
<evidence type="ECO:0000256" key="3">
    <source>
        <dbReference type="ARBA" id="ARBA00022457"/>
    </source>
</evidence>
<comment type="similarity">
    <text evidence="2">Belongs to the Nudix hydrolase family.</text>
</comment>
<dbReference type="InterPro" id="IPR029119">
    <property type="entry name" value="MutY_C"/>
</dbReference>
<reference evidence="19" key="3">
    <citation type="journal article" date="2022" name="Res Sq">
        <title>Evolution of multicellular longitudinally dividing oral cavity symbionts (Neisseriaceae).</title>
        <authorList>
            <person name="Nyongesa S."/>
            <person name="Weber P."/>
            <person name="Bernet E."/>
            <person name="Pullido F."/>
            <person name="Nieckarz M."/>
            <person name="Delaby M."/>
            <person name="Nieves C."/>
            <person name="Viehboeck T."/>
            <person name="Krause N."/>
            <person name="Rivera-Millot A."/>
            <person name="Nakamura A."/>
            <person name="Vischer N."/>
            <person name="VanNieuwenhze M."/>
            <person name="Brun Y."/>
            <person name="Cava F."/>
            <person name="Bulgheresi S."/>
            <person name="Veyrier F."/>
        </authorList>
    </citation>
    <scope>NUCLEOTIDE SEQUENCE</scope>
    <source>
        <strain evidence="19">1258/02</strain>
    </source>
</reference>
<evidence type="ECO:0000313" key="18">
    <source>
        <dbReference type="EMBL" id="TCP06062.1"/>
    </source>
</evidence>
<keyword evidence="3" id="KW-0515">Mutator protein</keyword>
<name>A0AAE9GS35_9NEIS</name>
<reference evidence="18 20" key="1">
    <citation type="submission" date="2019-03" db="EMBL/GenBank/DDBJ databases">
        <title>Genomic Encyclopedia of Type Strains, Phase IV (KMG-IV): sequencing the most valuable type-strain genomes for metagenomic binning, comparative biology and taxonomic classification.</title>
        <authorList>
            <person name="Goeker M."/>
        </authorList>
    </citation>
    <scope>NUCLEOTIDE SEQUENCE [LARGE SCALE GENOMIC DNA]</scope>
    <source>
        <strain evidence="18 20">DSM 17474</strain>
    </source>
</reference>
<feature type="domain" description="Nudix hydrolase" evidence="17">
    <location>
        <begin position="7"/>
        <end position="137"/>
    </location>
</feature>
<evidence type="ECO:0000313" key="21">
    <source>
        <dbReference type="Proteomes" id="UP000829756"/>
    </source>
</evidence>
<evidence type="ECO:0000256" key="13">
    <source>
        <dbReference type="ARBA" id="ARBA00040794"/>
    </source>
</evidence>
<dbReference type="PANTHER" id="PTHR47707">
    <property type="entry name" value="8-OXO-DGTP DIPHOSPHATASE"/>
    <property type="match status" value="1"/>
</dbReference>
<dbReference type="GO" id="GO:0044715">
    <property type="term" value="F:8-oxo-dGDP phosphatase activity"/>
    <property type="evidence" value="ECO:0007669"/>
    <property type="project" value="TreeGrafter"/>
</dbReference>
<dbReference type="PROSITE" id="PS51462">
    <property type="entry name" value="NUDIX"/>
    <property type="match status" value="1"/>
</dbReference>
<dbReference type="PROSITE" id="PS00893">
    <property type="entry name" value="NUDIX_BOX"/>
    <property type="match status" value="1"/>
</dbReference>
<dbReference type="Proteomes" id="UP000829756">
    <property type="component" value="Chromosome"/>
</dbReference>
<dbReference type="RefSeq" id="WP_132953930.1">
    <property type="nucleotide sequence ID" value="NZ_CP091507.1"/>
</dbReference>
<dbReference type="GO" id="GO:0006260">
    <property type="term" value="P:DNA replication"/>
    <property type="evidence" value="ECO:0007669"/>
    <property type="project" value="UniProtKB-KW"/>
</dbReference>
<evidence type="ECO:0000256" key="5">
    <source>
        <dbReference type="ARBA" id="ARBA00022723"/>
    </source>
</evidence>
<keyword evidence="6" id="KW-0227">DNA damage</keyword>
<evidence type="ECO:0000259" key="17">
    <source>
        <dbReference type="PROSITE" id="PS51462"/>
    </source>
</evidence>
<dbReference type="InterPro" id="IPR000086">
    <property type="entry name" value="NUDIX_hydrolase_dom"/>
</dbReference>
<evidence type="ECO:0000256" key="12">
    <source>
        <dbReference type="ARBA" id="ARBA00038905"/>
    </source>
</evidence>
<sequence length="267" mass="29392">MNPDKRPLLRVVAGVLLNHQGEYLLSSRPEGKPYAGYWEFAGGKVEPSESETDALKREFAEELGIAIHRAIPWLTKIHAYEHAHVHLRFFRVAAEDWSGELQAKEGQQWSWQKAGDFTVSPMLPANGALLKALAVPTELAGRLNTGLRGENSMGEYRVVPFDMAEPRHAHVLIEERELRRIGKLPAAKSVWVVMDEAAQWPRVQDADAVVWRVENLAAAQALAAVLAQGVSMPLVVYAAPDLLTQYGAAWRAAGAHALVAAEEIAQV</sequence>
<comment type="catalytic activity">
    <reaction evidence="11">
        <text>8-oxo-GTP + H2O = 8-oxo-GMP + diphosphate + H(+)</text>
        <dbReference type="Rhea" id="RHEA:67616"/>
        <dbReference type="ChEBI" id="CHEBI:15377"/>
        <dbReference type="ChEBI" id="CHEBI:15378"/>
        <dbReference type="ChEBI" id="CHEBI:33019"/>
        <dbReference type="ChEBI" id="CHEBI:143553"/>
        <dbReference type="ChEBI" id="CHEBI:145694"/>
    </reaction>
</comment>
<protein>
    <recommendedName>
        <fullName evidence="13">8-oxo-dGTP diphosphatase</fullName>
        <ecNumber evidence="12">3.6.1.55</ecNumber>
    </recommendedName>
    <alternativeName>
        <fullName evidence="16">7,8-dihydro-8-oxoguanine-triphosphatase</fullName>
    </alternativeName>
    <alternativeName>
        <fullName evidence="15">Mutator protein MutT</fullName>
    </alternativeName>
    <alternativeName>
        <fullName evidence="14">dGTP pyrophosphohydrolase</fullName>
    </alternativeName>
</protein>
<evidence type="ECO:0000256" key="15">
    <source>
        <dbReference type="ARBA" id="ARBA00041979"/>
    </source>
</evidence>
<evidence type="ECO:0000256" key="2">
    <source>
        <dbReference type="ARBA" id="ARBA00005582"/>
    </source>
</evidence>
<dbReference type="EMBL" id="CP091507">
    <property type="protein sequence ID" value="UOO78965.1"/>
    <property type="molecule type" value="Genomic_DNA"/>
</dbReference>
<evidence type="ECO:0000256" key="16">
    <source>
        <dbReference type="ARBA" id="ARBA00042798"/>
    </source>
</evidence>
<evidence type="ECO:0000256" key="14">
    <source>
        <dbReference type="ARBA" id="ARBA00041592"/>
    </source>
</evidence>
<dbReference type="Pfam" id="PF14815">
    <property type="entry name" value="NUDIX_4"/>
    <property type="match status" value="1"/>
</dbReference>
<dbReference type="GO" id="GO:0008413">
    <property type="term" value="F:8-oxo-7,8-dihydroguanosine triphosphate pyrophosphatase activity"/>
    <property type="evidence" value="ECO:0007669"/>
    <property type="project" value="TreeGrafter"/>
</dbReference>
<dbReference type="InterPro" id="IPR020084">
    <property type="entry name" value="NUDIX_hydrolase_CS"/>
</dbReference>
<dbReference type="GO" id="GO:0006281">
    <property type="term" value="P:DNA repair"/>
    <property type="evidence" value="ECO:0007669"/>
    <property type="project" value="UniProtKB-KW"/>
</dbReference>
<evidence type="ECO:0000256" key="7">
    <source>
        <dbReference type="ARBA" id="ARBA00022801"/>
    </source>
</evidence>
<keyword evidence="20" id="KW-1185">Reference proteome</keyword>
<dbReference type="InterPro" id="IPR015797">
    <property type="entry name" value="NUDIX_hydrolase-like_dom_sf"/>
</dbReference>
<evidence type="ECO:0000256" key="6">
    <source>
        <dbReference type="ARBA" id="ARBA00022763"/>
    </source>
</evidence>
<evidence type="ECO:0000256" key="9">
    <source>
        <dbReference type="ARBA" id="ARBA00023204"/>
    </source>
</evidence>
<comment type="cofactor">
    <cofactor evidence="1">
        <name>Mg(2+)</name>
        <dbReference type="ChEBI" id="CHEBI:18420"/>
    </cofactor>
</comment>
<evidence type="ECO:0000256" key="1">
    <source>
        <dbReference type="ARBA" id="ARBA00001946"/>
    </source>
</evidence>
<evidence type="ECO:0000313" key="20">
    <source>
        <dbReference type="Proteomes" id="UP000294721"/>
    </source>
</evidence>
<evidence type="ECO:0000256" key="11">
    <source>
        <dbReference type="ARBA" id="ARBA00036904"/>
    </source>
</evidence>
<dbReference type="AlphaFoldDB" id="A0AAE9GS35"/>
<reference evidence="19" key="2">
    <citation type="submission" date="2021-12" db="EMBL/GenBank/DDBJ databases">
        <authorList>
            <person name="Veyrier F.J."/>
        </authorList>
    </citation>
    <scope>NUCLEOTIDE SEQUENCE</scope>
    <source>
        <strain evidence="19">1258/02</strain>
    </source>
</reference>
<evidence type="ECO:0000256" key="10">
    <source>
        <dbReference type="ARBA" id="ARBA00035861"/>
    </source>
</evidence>
<dbReference type="GO" id="GO:0044716">
    <property type="term" value="F:8-oxo-GDP phosphatase activity"/>
    <property type="evidence" value="ECO:0007669"/>
    <property type="project" value="TreeGrafter"/>
</dbReference>
<dbReference type="CDD" id="cd03425">
    <property type="entry name" value="NUDIX_MutT_NudA_like"/>
    <property type="match status" value="1"/>
</dbReference>
<comment type="catalytic activity">
    <reaction evidence="10">
        <text>8-oxo-dGTP + H2O = 8-oxo-dGMP + diphosphate + H(+)</text>
        <dbReference type="Rhea" id="RHEA:31575"/>
        <dbReference type="ChEBI" id="CHEBI:15377"/>
        <dbReference type="ChEBI" id="CHEBI:15378"/>
        <dbReference type="ChEBI" id="CHEBI:33019"/>
        <dbReference type="ChEBI" id="CHEBI:63224"/>
        <dbReference type="ChEBI" id="CHEBI:77896"/>
        <dbReference type="EC" id="3.6.1.55"/>
    </reaction>
</comment>
<evidence type="ECO:0000256" key="4">
    <source>
        <dbReference type="ARBA" id="ARBA00022705"/>
    </source>
</evidence>
<keyword evidence="4" id="KW-0235">DNA replication</keyword>
<evidence type="ECO:0000256" key="8">
    <source>
        <dbReference type="ARBA" id="ARBA00022842"/>
    </source>
</evidence>
<dbReference type="GO" id="GO:0046872">
    <property type="term" value="F:metal ion binding"/>
    <property type="evidence" value="ECO:0007669"/>
    <property type="project" value="UniProtKB-KW"/>
</dbReference>
<dbReference type="KEGG" id="usu:LVJ78_09725"/>
<proteinExistence type="inferred from homology"/>
<evidence type="ECO:0000313" key="19">
    <source>
        <dbReference type="EMBL" id="UOO78965.1"/>
    </source>
</evidence>
<keyword evidence="5" id="KW-0479">Metal-binding</keyword>